<evidence type="ECO:0000313" key="2">
    <source>
        <dbReference type="Proteomes" id="UP001064048"/>
    </source>
</evidence>
<accession>A0ACC0JVN2</accession>
<comment type="caution">
    <text evidence="1">The sequence shown here is derived from an EMBL/GenBank/DDBJ whole genome shotgun (WGS) entry which is preliminary data.</text>
</comment>
<dbReference type="EMBL" id="CM046103">
    <property type="protein sequence ID" value="KAI8427973.1"/>
    <property type="molecule type" value="Genomic_DNA"/>
</dbReference>
<sequence length="429" mass="46890">MKYLETVAVQIAKDIASGKLKVDRTKSGLVNKITATVMEWDMILEVVRTGVDKGRAAGYEAEAQGFGELAMTPQSKGLIGLFRGQTECKKNRFGKSEVDVKTIGVLGAGLMGAGIVHVSIDKGYKVVMKDATNAGLYRGVGQIQTGLNNAVKRKRISGIQKDKYMANLLPTLDYAKFKNADCVIEAVFENIDIKHKIRALREKGACKIETCKGRETSGFVASVKSPIKDYRMHYFSPVDKMQLLEIITHPGTSKDTSAAAVAVGLRQGKVVITVGDGPGFYTTRILSTMLSEAIRLLQEGVDPKELDKMTTQFGFPVGAATLADEVGIDVGSHIAADLAKGFYVYEKGSKNKEINQDAVTLVKNYSLEPRGANTVEDQQLRMVSRWVDQFGADKLVKKMEEFQGLYGAPFKPAQTLVDMAKDTSKKFHK</sequence>
<organism evidence="1 2">
    <name type="scientific">Choristoneura fumiferana</name>
    <name type="common">Spruce budworm moth</name>
    <name type="synonym">Archips fumiferana</name>
    <dbReference type="NCBI Taxonomy" id="7141"/>
    <lineage>
        <taxon>Eukaryota</taxon>
        <taxon>Metazoa</taxon>
        <taxon>Ecdysozoa</taxon>
        <taxon>Arthropoda</taxon>
        <taxon>Hexapoda</taxon>
        <taxon>Insecta</taxon>
        <taxon>Pterygota</taxon>
        <taxon>Neoptera</taxon>
        <taxon>Endopterygota</taxon>
        <taxon>Lepidoptera</taxon>
        <taxon>Glossata</taxon>
        <taxon>Ditrysia</taxon>
        <taxon>Tortricoidea</taxon>
        <taxon>Tortricidae</taxon>
        <taxon>Tortricinae</taxon>
        <taxon>Choristoneura</taxon>
    </lineage>
</organism>
<dbReference type="Proteomes" id="UP001064048">
    <property type="component" value="Chromosome 3"/>
</dbReference>
<protein>
    <submittedName>
        <fullName evidence="1">Uncharacterized protein</fullName>
    </submittedName>
</protein>
<gene>
    <name evidence="1" type="ORF">MSG28_002286</name>
</gene>
<keyword evidence="2" id="KW-1185">Reference proteome</keyword>
<reference evidence="1 2" key="1">
    <citation type="journal article" date="2022" name="Genome Biol. Evol.">
        <title>The Spruce Budworm Genome: Reconstructing the Evolutionary History of Antifreeze Proteins.</title>
        <authorList>
            <person name="Beliveau C."/>
            <person name="Gagne P."/>
            <person name="Picq S."/>
            <person name="Vernygora O."/>
            <person name="Keeling C.I."/>
            <person name="Pinkney K."/>
            <person name="Doucet D."/>
            <person name="Wen F."/>
            <person name="Johnston J.S."/>
            <person name="Maaroufi H."/>
            <person name="Boyle B."/>
            <person name="Laroche J."/>
            <person name="Dewar K."/>
            <person name="Juretic N."/>
            <person name="Blackburn G."/>
            <person name="Nisole A."/>
            <person name="Brunet B."/>
            <person name="Brandao M."/>
            <person name="Lumley L."/>
            <person name="Duan J."/>
            <person name="Quan G."/>
            <person name="Lucarotti C.J."/>
            <person name="Roe A.D."/>
            <person name="Sperling F.A.H."/>
            <person name="Levesque R.C."/>
            <person name="Cusson M."/>
        </authorList>
    </citation>
    <scope>NUCLEOTIDE SEQUENCE [LARGE SCALE GENOMIC DNA]</scope>
    <source>
        <strain evidence="1">Glfc:IPQL:Cfum</strain>
    </source>
</reference>
<proteinExistence type="predicted"/>
<name>A0ACC0JVN2_CHOFU</name>
<evidence type="ECO:0000313" key="1">
    <source>
        <dbReference type="EMBL" id="KAI8427973.1"/>
    </source>
</evidence>